<dbReference type="NCBIfam" id="TIGR00254">
    <property type="entry name" value="GGDEF"/>
    <property type="match status" value="1"/>
</dbReference>
<name>A0A1M7TMS5_9RHOB</name>
<feature type="domain" description="EAL" evidence="2">
    <location>
        <begin position="395"/>
        <end position="650"/>
    </location>
</feature>
<dbReference type="InterPro" id="IPR000160">
    <property type="entry name" value="GGDEF_dom"/>
</dbReference>
<dbReference type="InterPro" id="IPR001633">
    <property type="entry name" value="EAL_dom"/>
</dbReference>
<dbReference type="SUPFAM" id="SSF141868">
    <property type="entry name" value="EAL domain-like"/>
    <property type="match status" value="1"/>
</dbReference>
<organism evidence="4 5">
    <name type="scientific">Oceanicella actignis</name>
    <dbReference type="NCBI Taxonomy" id="1189325"/>
    <lineage>
        <taxon>Bacteria</taxon>
        <taxon>Pseudomonadati</taxon>
        <taxon>Pseudomonadota</taxon>
        <taxon>Alphaproteobacteria</taxon>
        <taxon>Rhodobacterales</taxon>
        <taxon>Paracoccaceae</taxon>
        <taxon>Oceanicella</taxon>
    </lineage>
</organism>
<dbReference type="CDD" id="cd01948">
    <property type="entry name" value="EAL"/>
    <property type="match status" value="1"/>
</dbReference>
<dbReference type="InterPro" id="IPR035919">
    <property type="entry name" value="EAL_sf"/>
</dbReference>
<dbReference type="Pfam" id="PF00990">
    <property type="entry name" value="GGDEF"/>
    <property type="match status" value="1"/>
</dbReference>
<dbReference type="PROSITE" id="PS50883">
    <property type="entry name" value="EAL"/>
    <property type="match status" value="1"/>
</dbReference>
<evidence type="ECO:0000259" key="3">
    <source>
        <dbReference type="PROSITE" id="PS50887"/>
    </source>
</evidence>
<evidence type="ECO:0000313" key="4">
    <source>
        <dbReference type="EMBL" id="SHN71986.1"/>
    </source>
</evidence>
<feature type="transmembrane region" description="Helical" evidence="1">
    <location>
        <begin position="30"/>
        <end position="49"/>
    </location>
</feature>
<dbReference type="InterPro" id="IPR029787">
    <property type="entry name" value="Nucleotide_cyclase"/>
</dbReference>
<dbReference type="GO" id="GO:0071111">
    <property type="term" value="F:cyclic-guanylate-specific phosphodiesterase activity"/>
    <property type="evidence" value="ECO:0007669"/>
    <property type="project" value="InterPro"/>
</dbReference>
<feature type="domain" description="GGDEF" evidence="3">
    <location>
        <begin position="253"/>
        <end position="386"/>
    </location>
</feature>
<dbReference type="InterPro" id="IPR043128">
    <property type="entry name" value="Rev_trsase/Diguanyl_cyclase"/>
</dbReference>
<reference evidence="4 5" key="1">
    <citation type="submission" date="2016-12" db="EMBL/GenBank/DDBJ databases">
        <authorList>
            <person name="Song W.-J."/>
            <person name="Kurnit D.M."/>
        </authorList>
    </citation>
    <scope>NUCLEOTIDE SEQUENCE [LARGE SCALE GENOMIC DNA]</scope>
    <source>
        <strain evidence="4 5">CGMCC 1.10808</strain>
    </source>
</reference>
<dbReference type="AlphaFoldDB" id="A0A1M7TMS5"/>
<feature type="transmembrane region" description="Helical" evidence="1">
    <location>
        <begin position="172"/>
        <end position="189"/>
    </location>
</feature>
<protein>
    <submittedName>
        <fullName evidence="4">Diguanylate cyclase (GGDEF) domain-containing protein</fullName>
    </submittedName>
</protein>
<feature type="transmembrane region" description="Helical" evidence="1">
    <location>
        <begin position="150"/>
        <end position="166"/>
    </location>
</feature>
<keyword evidence="1" id="KW-1133">Transmembrane helix</keyword>
<dbReference type="PROSITE" id="PS50887">
    <property type="entry name" value="GGDEF"/>
    <property type="match status" value="1"/>
</dbReference>
<feature type="transmembrane region" description="Helical" evidence="1">
    <location>
        <begin position="55"/>
        <end position="71"/>
    </location>
</feature>
<keyword evidence="5" id="KW-1185">Reference proteome</keyword>
<evidence type="ECO:0000313" key="5">
    <source>
        <dbReference type="Proteomes" id="UP000184066"/>
    </source>
</evidence>
<feature type="transmembrane region" description="Helical" evidence="1">
    <location>
        <begin position="97"/>
        <end position="120"/>
    </location>
</feature>
<sequence>MRKAWLRLLIAALRGPTVQDVRSVLDASPFGAAAAGFMALTFALASIGKAPGPELAAWTVAVCVLCAWLWAHSRRERRLWANAPANRRISRRGVRKLAAMAVLFAAPWTMLVTLAVGRGLPRPVETLALVLAAGAAAGGGLMLHRIPISVLCYTGLVLGAIAAASLGREPAVLWPLALLAPPFWAYLIQTSRYMARTARAMERSVAAMRRSLAELGRAHERIRRLAFDDQVTGLPNRTAFEMRLRAALRRADGPASLLLVNLDRFRLVNELHGHRAGDAALREAAARIAHACEDGALVARLGGDEFAVLLRTGDAAAASRLAGRLAQDLARPLRIGPDAVAHLAASVGIARFPADAADAEELMASAEMALHEAKSTARGRACIYAHALRERAARDERMERALRRALAEGGLRMVYQPKCDLRTGRLVGAEALLRWTDPELGPVGPDVLLSVASRRGLLERVSDFVFDRVARDLRAWRAQGIATGPIAVNLHPDDLAAPEALVGRLERLASSGIAPRDLVLEITEGCALGAGADLAAMTLDALVEMGFELALDDFGTGHAALSHLKRLPVSEIKIDRGFVQGVTEPGADRAIVAASLEIAREMGLRCVAEGVETPAQAAALLRMGARVGQGYLWSPPLEAGDFAAFAGAAAANGTGAAGGGSAPEEA</sequence>
<dbReference type="SMART" id="SM00267">
    <property type="entry name" value="GGDEF"/>
    <property type="match status" value="1"/>
</dbReference>
<dbReference type="Proteomes" id="UP000184066">
    <property type="component" value="Unassembled WGS sequence"/>
</dbReference>
<proteinExistence type="predicted"/>
<dbReference type="EMBL" id="FRDL01000008">
    <property type="protein sequence ID" value="SHN71986.1"/>
    <property type="molecule type" value="Genomic_DNA"/>
</dbReference>
<dbReference type="Gene3D" id="3.20.20.450">
    <property type="entry name" value="EAL domain"/>
    <property type="match status" value="1"/>
</dbReference>
<accession>A0A1M7TMS5</accession>
<dbReference type="STRING" id="1189325.SAMN04488119_1088"/>
<dbReference type="InterPro" id="IPR050706">
    <property type="entry name" value="Cyclic-di-GMP_PDE-like"/>
</dbReference>
<evidence type="ECO:0000256" key="1">
    <source>
        <dbReference type="SAM" id="Phobius"/>
    </source>
</evidence>
<dbReference type="SUPFAM" id="SSF55073">
    <property type="entry name" value="Nucleotide cyclase"/>
    <property type="match status" value="1"/>
</dbReference>
<dbReference type="PANTHER" id="PTHR33121">
    <property type="entry name" value="CYCLIC DI-GMP PHOSPHODIESTERASE PDEF"/>
    <property type="match status" value="1"/>
</dbReference>
<dbReference type="Gene3D" id="3.30.70.270">
    <property type="match status" value="1"/>
</dbReference>
<dbReference type="RefSeq" id="WP_177174511.1">
    <property type="nucleotide sequence ID" value="NZ_FOHL01000008.1"/>
</dbReference>
<feature type="transmembrane region" description="Helical" evidence="1">
    <location>
        <begin position="126"/>
        <end position="143"/>
    </location>
</feature>
<gene>
    <name evidence="4" type="ORF">SAMN05216200_1088</name>
</gene>
<keyword evidence="1" id="KW-0472">Membrane</keyword>
<evidence type="ECO:0000259" key="2">
    <source>
        <dbReference type="PROSITE" id="PS50883"/>
    </source>
</evidence>
<dbReference type="SMART" id="SM00052">
    <property type="entry name" value="EAL"/>
    <property type="match status" value="1"/>
</dbReference>
<dbReference type="CDD" id="cd01949">
    <property type="entry name" value="GGDEF"/>
    <property type="match status" value="1"/>
</dbReference>
<dbReference type="PANTHER" id="PTHR33121:SF79">
    <property type="entry name" value="CYCLIC DI-GMP PHOSPHODIESTERASE PDED-RELATED"/>
    <property type="match status" value="1"/>
</dbReference>
<keyword evidence="1" id="KW-0812">Transmembrane</keyword>
<dbReference type="Pfam" id="PF00563">
    <property type="entry name" value="EAL"/>
    <property type="match status" value="1"/>
</dbReference>